<proteinExistence type="predicted"/>
<sequence length="628" mass="71639">MSRVSSVGQASAGEERDADRALGLMGIVVEKREKGVGIYNSWIRKKTGQAVTVWDRRDEQDEVLEPGDWVEMVWRRGRVTRVEIYKGAPPMEVKTFSRNGQEKILELRTLLFLLDADDGKHERQLWHEDFGSVGMTGGAATKDMKVGGDPKEMWITWISNEKERNRHLQRTGYDVVWKVSPMPSELPGGGGTSTNGSSRQSDATSLTPTSSTQSAVTGRSGEKEEARQGLSIDEPLSRGDRIRMYGSFPNDRLNRVGIITGKVMSRGDNGHKEGTPIYYVWTPGAPPMFEGRVFVHREGGEEVIRVCDWIRFRIGPDVDKRIFTDRTEGDRFEVLEWQQINPPFPTRCSPNKQTIEVAIRKMVLTSSNTTFEEGGLFYEDEDFGRIADRNGHFGGKKPEEGHLIEFEGVLRRVKPRTAKDSAWMLLTYKVVYDGVDDRNRERVQQQREENGRRHEREERDGRQLQQVQQMEPRRDHHLMQGPKFKGKDVGDVIESTAFVEGFGQSEAFVWLIDAAASGVVNGGASRLKLGDVVYGTFRLQNNGKWGSRTDPVEGDLPHDLSLDVRRDRLFVRAPIIYDALRNEYTNPWFETVFDMERRMPHDPIDKEVYEVELVKTRNEFNISRLLSN</sequence>
<gene>
    <name evidence="2" type="ORF">PFISCL1PPCAC_16247</name>
</gene>
<reference evidence="2" key="1">
    <citation type="submission" date="2023-10" db="EMBL/GenBank/DDBJ databases">
        <title>Genome assembly of Pristionchus species.</title>
        <authorList>
            <person name="Yoshida K."/>
            <person name="Sommer R.J."/>
        </authorList>
    </citation>
    <scope>NUCLEOTIDE SEQUENCE</scope>
    <source>
        <strain evidence="2">RS5133</strain>
    </source>
</reference>
<evidence type="ECO:0000256" key="1">
    <source>
        <dbReference type="SAM" id="MobiDB-lite"/>
    </source>
</evidence>
<feature type="region of interest" description="Disordered" evidence="1">
    <location>
        <begin position="179"/>
        <end position="235"/>
    </location>
</feature>
<feature type="region of interest" description="Disordered" evidence="1">
    <location>
        <begin position="441"/>
        <end position="486"/>
    </location>
</feature>
<comment type="caution">
    <text evidence="2">The sequence shown here is derived from an EMBL/GenBank/DDBJ whole genome shotgun (WGS) entry which is preliminary data.</text>
</comment>
<protein>
    <submittedName>
        <fullName evidence="2">Uncharacterized protein</fullName>
    </submittedName>
</protein>
<evidence type="ECO:0000313" key="3">
    <source>
        <dbReference type="Proteomes" id="UP001432322"/>
    </source>
</evidence>
<dbReference type="EMBL" id="BTSY01000004">
    <property type="protein sequence ID" value="GMT24950.1"/>
    <property type="molecule type" value="Genomic_DNA"/>
</dbReference>
<dbReference type="AlphaFoldDB" id="A0AAV5VZF9"/>
<feature type="compositionally biased region" description="Polar residues" evidence="1">
    <location>
        <begin position="199"/>
        <end position="217"/>
    </location>
</feature>
<dbReference type="Proteomes" id="UP001432322">
    <property type="component" value="Unassembled WGS sequence"/>
</dbReference>
<feature type="compositionally biased region" description="Basic and acidic residues" evidence="1">
    <location>
        <begin position="441"/>
        <end position="462"/>
    </location>
</feature>
<evidence type="ECO:0000313" key="2">
    <source>
        <dbReference type="EMBL" id="GMT24950.1"/>
    </source>
</evidence>
<keyword evidence="3" id="KW-1185">Reference proteome</keyword>
<accession>A0AAV5VZF9</accession>
<organism evidence="2 3">
    <name type="scientific">Pristionchus fissidentatus</name>
    <dbReference type="NCBI Taxonomy" id="1538716"/>
    <lineage>
        <taxon>Eukaryota</taxon>
        <taxon>Metazoa</taxon>
        <taxon>Ecdysozoa</taxon>
        <taxon>Nematoda</taxon>
        <taxon>Chromadorea</taxon>
        <taxon>Rhabditida</taxon>
        <taxon>Rhabditina</taxon>
        <taxon>Diplogasteromorpha</taxon>
        <taxon>Diplogasteroidea</taxon>
        <taxon>Neodiplogasteridae</taxon>
        <taxon>Pristionchus</taxon>
    </lineage>
</organism>
<name>A0AAV5VZF9_9BILA</name>